<proteinExistence type="inferred from homology"/>
<evidence type="ECO:0000259" key="9">
    <source>
        <dbReference type="PROSITE" id="PS51012"/>
    </source>
</evidence>
<evidence type="ECO:0000256" key="5">
    <source>
        <dbReference type="ARBA" id="ARBA00022692"/>
    </source>
</evidence>
<evidence type="ECO:0000256" key="7">
    <source>
        <dbReference type="ARBA" id="ARBA00023136"/>
    </source>
</evidence>
<keyword evidence="11" id="KW-1185">Reference proteome</keyword>
<feature type="transmembrane region" description="Helical" evidence="8">
    <location>
        <begin position="155"/>
        <end position="174"/>
    </location>
</feature>
<dbReference type="Proteomes" id="UP000030528">
    <property type="component" value="Unassembled WGS sequence"/>
</dbReference>
<feature type="transmembrane region" description="Helical" evidence="8">
    <location>
        <begin position="21"/>
        <end position="39"/>
    </location>
</feature>
<evidence type="ECO:0000313" key="10">
    <source>
        <dbReference type="EMBL" id="KGX92996.1"/>
    </source>
</evidence>
<dbReference type="RefSeq" id="WP_026800073.1">
    <property type="nucleotide sequence ID" value="NZ_AULI01000006.1"/>
</dbReference>
<keyword evidence="6 8" id="KW-1133">Transmembrane helix</keyword>
<dbReference type="InterPro" id="IPR013525">
    <property type="entry name" value="ABC2_TM"/>
</dbReference>
<evidence type="ECO:0000256" key="3">
    <source>
        <dbReference type="ARBA" id="ARBA00022448"/>
    </source>
</evidence>
<accession>A0A0A5GIF1</accession>
<keyword evidence="7 8" id="KW-0472">Membrane</keyword>
<comment type="similarity">
    <text evidence="2">Belongs to the ABC-2 integral membrane protein family.</text>
</comment>
<feature type="transmembrane region" description="Helical" evidence="8">
    <location>
        <begin position="264"/>
        <end position="281"/>
    </location>
</feature>
<dbReference type="PROSITE" id="PS51012">
    <property type="entry name" value="ABC_TM2"/>
    <property type="match status" value="1"/>
</dbReference>
<organism evidence="10 11">
    <name type="scientific">Pontibacillus halophilus JSM 076056 = DSM 19796</name>
    <dbReference type="NCBI Taxonomy" id="1385510"/>
    <lineage>
        <taxon>Bacteria</taxon>
        <taxon>Bacillati</taxon>
        <taxon>Bacillota</taxon>
        <taxon>Bacilli</taxon>
        <taxon>Bacillales</taxon>
        <taxon>Bacillaceae</taxon>
        <taxon>Pontibacillus</taxon>
    </lineage>
</organism>
<comment type="subcellular location">
    <subcellularLocation>
        <location evidence="1">Cell membrane</location>
        <topology evidence="1">Multi-pass membrane protein</topology>
    </subcellularLocation>
</comment>
<evidence type="ECO:0000256" key="2">
    <source>
        <dbReference type="ARBA" id="ARBA00007783"/>
    </source>
</evidence>
<dbReference type="InterPro" id="IPR051449">
    <property type="entry name" value="ABC-2_transporter_component"/>
</dbReference>
<evidence type="ECO:0000256" key="1">
    <source>
        <dbReference type="ARBA" id="ARBA00004651"/>
    </source>
</evidence>
<dbReference type="AlphaFoldDB" id="A0A0A5GIF1"/>
<name>A0A0A5GIF1_9BACI</name>
<dbReference type="PANTHER" id="PTHR30294:SF38">
    <property type="entry name" value="TRANSPORT PERMEASE PROTEIN"/>
    <property type="match status" value="1"/>
</dbReference>
<sequence length="345" mass="38928">MNSIAISKRILRQFRRDKRSMALMIMAPLLVLTLMWLVFDGEQYEPKIGLVEGPAPFTKALESQDAELASFTTKEDAFDELESGELDGVIYFEGREATIQLEGSNPNEVSAVRKVVQSTTKTLSEESKGAQPLDLSFSFLHGGEDLGLFDNVGPVLVGFFVFFFVFITGGVSFLRERTQGTLERLLSTPLKRFEIVMGYVIGFGIFTLIQTLVIVSYSIYVLDMWMVGNIGYVLLITFILALTALTLGTLLSTYAKSEFQMFQFIPLVIIPQVFFSGMFSLETMTPWLRWLQHVLPLSYGAEALRDVMIRDAGFIDIWVEMVVLIAFVVLFFTLNVLALRKHRKL</sequence>
<reference evidence="10 11" key="1">
    <citation type="submission" date="2013-08" db="EMBL/GenBank/DDBJ databases">
        <authorList>
            <person name="Huang J."/>
            <person name="Wang G."/>
        </authorList>
    </citation>
    <scope>NUCLEOTIDE SEQUENCE [LARGE SCALE GENOMIC DNA]</scope>
    <source>
        <strain evidence="10 11">JSM 076056</strain>
    </source>
</reference>
<keyword evidence="3" id="KW-0813">Transport</keyword>
<dbReference type="GO" id="GO:0005886">
    <property type="term" value="C:plasma membrane"/>
    <property type="evidence" value="ECO:0007669"/>
    <property type="project" value="UniProtKB-SubCell"/>
</dbReference>
<keyword evidence="4" id="KW-1003">Cell membrane</keyword>
<comment type="caution">
    <text evidence="10">The sequence shown here is derived from an EMBL/GenBank/DDBJ whole genome shotgun (WGS) entry which is preliminary data.</text>
</comment>
<gene>
    <name evidence="10" type="ORF">N781_14080</name>
</gene>
<keyword evidence="5 8" id="KW-0812">Transmembrane</keyword>
<dbReference type="OrthoDB" id="9776218at2"/>
<dbReference type="GO" id="GO:0140359">
    <property type="term" value="F:ABC-type transporter activity"/>
    <property type="evidence" value="ECO:0007669"/>
    <property type="project" value="InterPro"/>
</dbReference>
<evidence type="ECO:0000256" key="6">
    <source>
        <dbReference type="ARBA" id="ARBA00022989"/>
    </source>
</evidence>
<feature type="domain" description="ABC transmembrane type-2" evidence="9">
    <location>
        <begin position="117"/>
        <end position="342"/>
    </location>
</feature>
<evidence type="ECO:0000256" key="4">
    <source>
        <dbReference type="ARBA" id="ARBA00022475"/>
    </source>
</evidence>
<dbReference type="PANTHER" id="PTHR30294">
    <property type="entry name" value="MEMBRANE COMPONENT OF ABC TRANSPORTER YHHJ-RELATED"/>
    <property type="match status" value="1"/>
</dbReference>
<dbReference type="InterPro" id="IPR047817">
    <property type="entry name" value="ABC2_TM_bact-type"/>
</dbReference>
<protein>
    <submittedName>
        <fullName evidence="10">ABC transporter permease</fullName>
    </submittedName>
</protein>
<dbReference type="EMBL" id="AVPE01000004">
    <property type="protein sequence ID" value="KGX92996.1"/>
    <property type="molecule type" value="Genomic_DNA"/>
</dbReference>
<feature type="transmembrane region" description="Helical" evidence="8">
    <location>
        <begin position="195"/>
        <end position="220"/>
    </location>
</feature>
<dbReference type="eggNOG" id="COG0842">
    <property type="taxonomic scope" value="Bacteria"/>
</dbReference>
<dbReference type="STRING" id="1385510.GCA_000425205_01648"/>
<feature type="transmembrane region" description="Helical" evidence="8">
    <location>
        <begin position="232"/>
        <end position="252"/>
    </location>
</feature>
<feature type="transmembrane region" description="Helical" evidence="8">
    <location>
        <begin position="317"/>
        <end position="339"/>
    </location>
</feature>
<dbReference type="Pfam" id="PF12698">
    <property type="entry name" value="ABC2_membrane_3"/>
    <property type="match status" value="1"/>
</dbReference>
<evidence type="ECO:0000313" key="11">
    <source>
        <dbReference type="Proteomes" id="UP000030528"/>
    </source>
</evidence>
<evidence type="ECO:0000256" key="8">
    <source>
        <dbReference type="SAM" id="Phobius"/>
    </source>
</evidence>